<name>X0ZUZ8_9ZZZZ</name>
<organism evidence="2">
    <name type="scientific">marine sediment metagenome</name>
    <dbReference type="NCBI Taxonomy" id="412755"/>
    <lineage>
        <taxon>unclassified sequences</taxon>
        <taxon>metagenomes</taxon>
        <taxon>ecological metagenomes</taxon>
    </lineage>
</organism>
<dbReference type="EMBL" id="BART01006478">
    <property type="protein sequence ID" value="GAG64313.1"/>
    <property type="molecule type" value="Genomic_DNA"/>
</dbReference>
<dbReference type="AlphaFoldDB" id="X0ZUZ8"/>
<feature type="transmembrane region" description="Helical" evidence="1">
    <location>
        <begin position="41"/>
        <end position="67"/>
    </location>
</feature>
<protein>
    <submittedName>
        <fullName evidence="2">Uncharacterized protein</fullName>
    </submittedName>
</protein>
<evidence type="ECO:0000313" key="2">
    <source>
        <dbReference type="EMBL" id="GAG64313.1"/>
    </source>
</evidence>
<keyword evidence="1" id="KW-0812">Transmembrane</keyword>
<sequence length="78" mass="9337">MIELYPVIWWMFIIAMLITQLGCIMGMFAHLIDWIFKPKFLFFHIVANILWTIGFPLTIILLIPILVDAYIYDFIRPF</sequence>
<accession>X0ZUZ8</accession>
<reference evidence="2" key="1">
    <citation type="journal article" date="2014" name="Front. Microbiol.">
        <title>High frequency of phylogenetically diverse reductive dehalogenase-homologous genes in deep subseafloor sedimentary metagenomes.</title>
        <authorList>
            <person name="Kawai M."/>
            <person name="Futagami T."/>
            <person name="Toyoda A."/>
            <person name="Takaki Y."/>
            <person name="Nishi S."/>
            <person name="Hori S."/>
            <person name="Arai W."/>
            <person name="Tsubouchi T."/>
            <person name="Morono Y."/>
            <person name="Uchiyama I."/>
            <person name="Ito T."/>
            <person name="Fujiyama A."/>
            <person name="Inagaki F."/>
            <person name="Takami H."/>
        </authorList>
    </citation>
    <scope>NUCLEOTIDE SEQUENCE</scope>
    <source>
        <strain evidence="2">Expedition CK06-06</strain>
    </source>
</reference>
<proteinExistence type="predicted"/>
<keyword evidence="1" id="KW-1133">Transmembrane helix</keyword>
<comment type="caution">
    <text evidence="2">The sequence shown here is derived from an EMBL/GenBank/DDBJ whole genome shotgun (WGS) entry which is preliminary data.</text>
</comment>
<feature type="transmembrane region" description="Helical" evidence="1">
    <location>
        <begin position="6"/>
        <end position="29"/>
    </location>
</feature>
<keyword evidence="1" id="KW-0472">Membrane</keyword>
<evidence type="ECO:0000256" key="1">
    <source>
        <dbReference type="SAM" id="Phobius"/>
    </source>
</evidence>
<gene>
    <name evidence="2" type="ORF">S01H4_14782</name>
</gene>